<comment type="caution">
    <text evidence="1">The sequence shown here is derived from an EMBL/GenBank/DDBJ whole genome shotgun (WGS) entry which is preliminary data.</text>
</comment>
<dbReference type="Proteomes" id="UP000538566">
    <property type="component" value="Unassembled WGS sequence"/>
</dbReference>
<proteinExistence type="predicted"/>
<dbReference type="EMBL" id="JACHOA010000002">
    <property type="protein sequence ID" value="MBB4613079.1"/>
    <property type="molecule type" value="Genomic_DNA"/>
</dbReference>
<evidence type="ECO:0000313" key="2">
    <source>
        <dbReference type="Proteomes" id="UP000538566"/>
    </source>
</evidence>
<sequence length="88" mass="9957">MATANLPTDETPHELSGVVIGWKHRAFARNIHLTVQSTSKARPTPDAVDTHHLLMTRNQAMLLANYLMRATGQELPDRRPSLWQRLFG</sequence>
<accession>A0A7W7AB15</accession>
<keyword evidence="2" id="KW-1185">Reference proteome</keyword>
<dbReference type="AlphaFoldDB" id="A0A7W7AB15"/>
<protein>
    <submittedName>
        <fullName evidence="1">Uncharacterized protein</fullName>
    </submittedName>
</protein>
<dbReference type="OrthoDB" id="7507855at2"/>
<name>A0A7W7AB15_9SPHN</name>
<evidence type="ECO:0000313" key="1">
    <source>
        <dbReference type="EMBL" id="MBB4613079.1"/>
    </source>
</evidence>
<gene>
    <name evidence="1" type="ORF">GGR37_001338</name>
</gene>
<dbReference type="RefSeq" id="WP_144905263.1">
    <property type="nucleotide sequence ID" value="NZ_JACHOA010000002.1"/>
</dbReference>
<organism evidence="1 2">
    <name type="scientific">Novosphingobium taihuense</name>
    <dbReference type="NCBI Taxonomy" id="260085"/>
    <lineage>
        <taxon>Bacteria</taxon>
        <taxon>Pseudomonadati</taxon>
        <taxon>Pseudomonadota</taxon>
        <taxon>Alphaproteobacteria</taxon>
        <taxon>Sphingomonadales</taxon>
        <taxon>Sphingomonadaceae</taxon>
        <taxon>Novosphingobium</taxon>
    </lineage>
</organism>
<reference evidence="1 2" key="1">
    <citation type="submission" date="2020-08" db="EMBL/GenBank/DDBJ databases">
        <title>Genomic Encyclopedia of Type Strains, Phase IV (KMG-IV): sequencing the most valuable type-strain genomes for metagenomic binning, comparative biology and taxonomic classification.</title>
        <authorList>
            <person name="Goeker M."/>
        </authorList>
    </citation>
    <scope>NUCLEOTIDE SEQUENCE [LARGE SCALE GENOMIC DNA]</scope>
    <source>
        <strain evidence="1 2">DSM 17507</strain>
    </source>
</reference>